<name>A0A8K1GTY6_9PASS</name>
<keyword evidence="3" id="KW-1185">Reference proteome</keyword>
<gene>
    <name evidence="2" type="ORF">HGM15179_002967</name>
</gene>
<dbReference type="EMBL" id="SWJQ01000052">
    <property type="protein sequence ID" value="TRZ24098.1"/>
    <property type="molecule type" value="Genomic_DNA"/>
</dbReference>
<evidence type="ECO:0000256" key="1">
    <source>
        <dbReference type="SAM" id="MobiDB-lite"/>
    </source>
</evidence>
<sequence>MGGLQQSEELTNTVMNEKGCIGYDEISEETDCEVLKELGGFPQGEILAQDCCETLVIQMGKDPILEQEKSMNPSSSEEGAAETICDELTTAAIPHPSVPLGEEKENVGDKERPKAELLQKGGSGSRNNPTGSLVSSTKKVSKPITPSYSS</sequence>
<protein>
    <submittedName>
        <fullName evidence="2">Uncharacterized protein</fullName>
    </submittedName>
</protein>
<evidence type="ECO:0000313" key="2">
    <source>
        <dbReference type="EMBL" id="TRZ24098.1"/>
    </source>
</evidence>
<organism evidence="2 3">
    <name type="scientific">Zosterops borbonicus</name>
    <dbReference type="NCBI Taxonomy" id="364589"/>
    <lineage>
        <taxon>Eukaryota</taxon>
        <taxon>Metazoa</taxon>
        <taxon>Chordata</taxon>
        <taxon>Craniata</taxon>
        <taxon>Vertebrata</taxon>
        <taxon>Euteleostomi</taxon>
        <taxon>Archelosauria</taxon>
        <taxon>Archosauria</taxon>
        <taxon>Dinosauria</taxon>
        <taxon>Saurischia</taxon>
        <taxon>Theropoda</taxon>
        <taxon>Coelurosauria</taxon>
        <taxon>Aves</taxon>
        <taxon>Neognathae</taxon>
        <taxon>Neoaves</taxon>
        <taxon>Telluraves</taxon>
        <taxon>Australaves</taxon>
        <taxon>Passeriformes</taxon>
        <taxon>Sylvioidea</taxon>
        <taxon>Zosteropidae</taxon>
        <taxon>Zosterops</taxon>
    </lineage>
</organism>
<accession>A0A8K1GTY6</accession>
<evidence type="ECO:0000313" key="3">
    <source>
        <dbReference type="Proteomes" id="UP000796761"/>
    </source>
</evidence>
<comment type="caution">
    <text evidence="2">The sequence shown here is derived from an EMBL/GenBank/DDBJ whole genome shotgun (WGS) entry which is preliminary data.</text>
</comment>
<reference evidence="2" key="1">
    <citation type="submission" date="2019-04" db="EMBL/GenBank/DDBJ databases">
        <title>Genome assembly of Zosterops borbonicus 15179.</title>
        <authorList>
            <person name="Leroy T."/>
            <person name="Anselmetti Y."/>
            <person name="Tilak M.-K."/>
            <person name="Nabholz B."/>
        </authorList>
    </citation>
    <scope>NUCLEOTIDE SEQUENCE</scope>
    <source>
        <strain evidence="2">HGM_15179</strain>
        <tissue evidence="2">Muscle</tissue>
    </source>
</reference>
<proteinExistence type="predicted"/>
<dbReference type="Proteomes" id="UP000796761">
    <property type="component" value="Unassembled WGS sequence"/>
</dbReference>
<dbReference type="AlphaFoldDB" id="A0A8K1GTY6"/>
<feature type="compositionally biased region" description="Basic and acidic residues" evidence="1">
    <location>
        <begin position="101"/>
        <end position="117"/>
    </location>
</feature>
<feature type="compositionally biased region" description="Polar residues" evidence="1">
    <location>
        <begin position="125"/>
        <end position="150"/>
    </location>
</feature>
<feature type="region of interest" description="Disordered" evidence="1">
    <location>
        <begin position="65"/>
        <end position="150"/>
    </location>
</feature>